<sequence>MKKAVITILGMIGTPREGQERAEYYLSNSLKNDGFILAKDRYTNMLPLLIDNFKDNYGSIECIYTKDAKNTQSKVLEYEKLDFNIEKNGLYISDNEEDIEAQYSYFLEKYNEVIEKYDRVIIDVSHGFRHLPILATVNMIMQNIKDPKKIEYIFFAKEIKRFSKYEVIDLKEYLELANLSFLLSSFNQNYTVSSNIRFKNPLYRKIAQELAEFSHHFLSNSLKPLIEGNLISDIIDNLEELQKDRTIENFKHYIEVIIYHLEDIRQLKHQKEWKKLYEISKIMDKRGYQLNAITLLFEALGFYCLESLAYIEIVGKRTKEYYGYIKQKRRPENIYSTYTMTNQIRTLVKIQNRFNVSDERLFIGSDEIKDTIIEYLDDVNQIHKFKTFIQDLEALRNNLAHGNSSIKIEDVKKSYRNHLNIFKDLCIDKDIFSTAKKFNNINPVERLQNRWQ</sequence>
<dbReference type="NCBIfam" id="TIGR02549">
    <property type="entry name" value="CRISPR_DxTHG"/>
    <property type="match status" value="1"/>
</dbReference>
<evidence type="ECO:0000313" key="1">
    <source>
        <dbReference type="EMBL" id="SFV63263.1"/>
    </source>
</evidence>
<proteinExistence type="predicted"/>
<organism evidence="1">
    <name type="scientific">hydrothermal vent metagenome</name>
    <dbReference type="NCBI Taxonomy" id="652676"/>
    <lineage>
        <taxon>unclassified sequences</taxon>
        <taxon>metagenomes</taxon>
        <taxon>ecological metagenomes</taxon>
    </lineage>
</organism>
<protein>
    <recommendedName>
        <fullName evidence="2">CRISPR-associated protein TM1812</fullName>
    </recommendedName>
</protein>
<gene>
    <name evidence="1" type="ORF">MNB_SV-12-1593</name>
</gene>
<dbReference type="InterPro" id="IPR013383">
    <property type="entry name" value="CRISPR-assoc_prot_DxTHG_CS"/>
</dbReference>
<accession>A0A1W1CC19</accession>
<dbReference type="AlphaFoldDB" id="A0A1W1CC19"/>
<reference evidence="1" key="1">
    <citation type="submission" date="2016-10" db="EMBL/GenBank/DDBJ databases">
        <authorList>
            <person name="de Groot N.N."/>
        </authorList>
    </citation>
    <scope>NUCLEOTIDE SEQUENCE</scope>
</reference>
<evidence type="ECO:0008006" key="2">
    <source>
        <dbReference type="Google" id="ProtNLM"/>
    </source>
</evidence>
<name>A0A1W1CC19_9ZZZZ</name>
<dbReference type="EMBL" id="FPHE01000125">
    <property type="protein sequence ID" value="SFV63263.1"/>
    <property type="molecule type" value="Genomic_DNA"/>
</dbReference>